<dbReference type="FunFam" id="3.10.110.10:FF:000075">
    <property type="entry name" value="RWD domain-containing protein (Gir2)"/>
    <property type="match status" value="1"/>
</dbReference>
<sequence>MTDYKEEQNNEIEALESIYPDEFEVLETEPQHKFSIEIKSDFSSGEYGEEIDQACISLIFEYTPTYPDDQPVMEIVPVENIEEEELEELRTELVAQCEENLGMVMVFTLVSHSLEWLNTHIENIYQSEKDELERKKKELEAAEQKRFEGTRVTVESFLSWKAKFDEEMKTKAQIEKEKEKNKKPTGRELFMTDNTLNESDLSFLGEGDAEVTVDESLFQDLDDLDLEDDDDDDDEWHPGMEDDDSD</sequence>
<evidence type="ECO:0000256" key="2">
    <source>
        <dbReference type="SAM" id="MobiDB-lite"/>
    </source>
</evidence>
<keyword evidence="5" id="KW-1185">Reference proteome</keyword>
<dbReference type="Pfam" id="PF05773">
    <property type="entry name" value="RWD"/>
    <property type="match status" value="1"/>
</dbReference>
<dbReference type="Gene3D" id="3.10.110.10">
    <property type="entry name" value="Ubiquitin Conjugating Enzyme"/>
    <property type="match status" value="1"/>
</dbReference>
<dbReference type="PANTHER" id="PTHR12292">
    <property type="entry name" value="RWD DOMAIN-CONTAINING PROTEIN"/>
    <property type="match status" value="1"/>
</dbReference>
<feature type="compositionally biased region" description="Basic and acidic residues" evidence="2">
    <location>
        <begin position="174"/>
        <end position="186"/>
    </location>
</feature>
<evidence type="ECO:0000313" key="4">
    <source>
        <dbReference type="EMBL" id="CAL4163430.1"/>
    </source>
</evidence>
<proteinExistence type="predicted"/>
<dbReference type="SUPFAM" id="SSF54495">
    <property type="entry name" value="UBC-like"/>
    <property type="match status" value="1"/>
</dbReference>
<evidence type="ECO:0000313" key="5">
    <source>
        <dbReference type="Proteomes" id="UP001497623"/>
    </source>
</evidence>
<dbReference type="SMART" id="SM00591">
    <property type="entry name" value="RWD"/>
    <property type="match status" value="1"/>
</dbReference>
<feature type="domain" description="RWD" evidence="3">
    <location>
        <begin position="10"/>
        <end position="120"/>
    </location>
</feature>
<accession>A0AAV2S7F1</accession>
<comment type="caution">
    <text evidence="4">The sequence shown here is derived from an EMBL/GenBank/DDBJ whole genome shotgun (WGS) entry which is preliminary data.</text>
</comment>
<evidence type="ECO:0000256" key="1">
    <source>
        <dbReference type="SAM" id="Coils"/>
    </source>
</evidence>
<feature type="region of interest" description="Disordered" evidence="2">
    <location>
        <begin position="220"/>
        <end position="246"/>
    </location>
</feature>
<organism evidence="4 5">
    <name type="scientific">Meganyctiphanes norvegica</name>
    <name type="common">Northern krill</name>
    <name type="synonym">Thysanopoda norvegica</name>
    <dbReference type="NCBI Taxonomy" id="48144"/>
    <lineage>
        <taxon>Eukaryota</taxon>
        <taxon>Metazoa</taxon>
        <taxon>Ecdysozoa</taxon>
        <taxon>Arthropoda</taxon>
        <taxon>Crustacea</taxon>
        <taxon>Multicrustacea</taxon>
        <taxon>Malacostraca</taxon>
        <taxon>Eumalacostraca</taxon>
        <taxon>Eucarida</taxon>
        <taxon>Euphausiacea</taxon>
        <taxon>Euphausiidae</taxon>
        <taxon>Meganyctiphanes</taxon>
    </lineage>
</organism>
<dbReference type="InterPro" id="IPR040213">
    <property type="entry name" value="GIR2-like"/>
</dbReference>
<protein>
    <recommendedName>
        <fullName evidence="3">RWD domain-containing protein</fullName>
    </recommendedName>
</protein>
<dbReference type="InterPro" id="IPR016135">
    <property type="entry name" value="UBQ-conjugating_enzyme/RWD"/>
</dbReference>
<feature type="coiled-coil region" evidence="1">
    <location>
        <begin position="79"/>
        <end position="145"/>
    </location>
</feature>
<dbReference type="Proteomes" id="UP001497623">
    <property type="component" value="Unassembled WGS sequence"/>
</dbReference>
<feature type="region of interest" description="Disordered" evidence="2">
    <location>
        <begin position="174"/>
        <end position="194"/>
    </location>
</feature>
<gene>
    <name evidence="4" type="ORF">MNOR_LOCUS32970</name>
</gene>
<name>A0AAV2S7F1_MEGNR</name>
<dbReference type="PROSITE" id="PS50908">
    <property type="entry name" value="RWD"/>
    <property type="match status" value="1"/>
</dbReference>
<dbReference type="InterPro" id="IPR006575">
    <property type="entry name" value="RWD_dom"/>
</dbReference>
<evidence type="ECO:0000259" key="3">
    <source>
        <dbReference type="PROSITE" id="PS50908"/>
    </source>
</evidence>
<keyword evidence="1" id="KW-0175">Coiled coil</keyword>
<dbReference type="AlphaFoldDB" id="A0AAV2S7F1"/>
<reference evidence="4 5" key="1">
    <citation type="submission" date="2024-05" db="EMBL/GenBank/DDBJ databases">
        <authorList>
            <person name="Wallberg A."/>
        </authorList>
    </citation>
    <scope>NUCLEOTIDE SEQUENCE [LARGE SCALE GENOMIC DNA]</scope>
</reference>
<dbReference type="EMBL" id="CAXKWB010046176">
    <property type="protein sequence ID" value="CAL4163430.1"/>
    <property type="molecule type" value="Genomic_DNA"/>
</dbReference>